<evidence type="ECO:0000313" key="1">
    <source>
        <dbReference type="EMBL" id="GFY14694.1"/>
    </source>
</evidence>
<keyword evidence="2" id="KW-1185">Reference proteome</keyword>
<comment type="caution">
    <text evidence="1">The sequence shown here is derived from an EMBL/GenBank/DDBJ whole genome shotgun (WGS) entry which is preliminary data.</text>
</comment>
<evidence type="ECO:0000313" key="2">
    <source>
        <dbReference type="Proteomes" id="UP000887159"/>
    </source>
</evidence>
<proteinExistence type="predicted"/>
<accession>A0A8X6VNQ7</accession>
<dbReference type="EMBL" id="BMAU01021331">
    <property type="protein sequence ID" value="GFY14694.1"/>
    <property type="molecule type" value="Genomic_DNA"/>
</dbReference>
<dbReference type="Proteomes" id="UP000887159">
    <property type="component" value="Unassembled WGS sequence"/>
</dbReference>
<organism evidence="1 2">
    <name type="scientific">Trichonephila clavipes</name>
    <name type="common">Golden silk orbweaver</name>
    <name type="synonym">Nephila clavipes</name>
    <dbReference type="NCBI Taxonomy" id="2585209"/>
    <lineage>
        <taxon>Eukaryota</taxon>
        <taxon>Metazoa</taxon>
        <taxon>Ecdysozoa</taxon>
        <taxon>Arthropoda</taxon>
        <taxon>Chelicerata</taxon>
        <taxon>Arachnida</taxon>
        <taxon>Araneae</taxon>
        <taxon>Araneomorphae</taxon>
        <taxon>Entelegynae</taxon>
        <taxon>Araneoidea</taxon>
        <taxon>Nephilidae</taxon>
        <taxon>Trichonephila</taxon>
    </lineage>
</organism>
<sequence>MDHKIGASNVTSKRLLCSNRLPEEESAYHRGLIIKGVHYCTSNALPPSRGVVVGYSFEISLFLRSTPKDFLIPIIQKLIADNVDLSSFQTLNAKDLQIPLALEVRNLLPEILVKFILSEPLSPGRPPQAPN</sequence>
<gene>
    <name evidence="1" type="ORF">TNCV_647381</name>
</gene>
<protein>
    <submittedName>
        <fullName evidence="1">Uncharacterized protein</fullName>
    </submittedName>
</protein>
<dbReference type="AlphaFoldDB" id="A0A8X6VNQ7"/>
<name>A0A8X6VNQ7_TRICX</name>
<reference evidence="1" key="1">
    <citation type="submission" date="2020-08" db="EMBL/GenBank/DDBJ databases">
        <title>Multicomponent nature underlies the extraordinary mechanical properties of spider dragline silk.</title>
        <authorList>
            <person name="Kono N."/>
            <person name="Nakamura H."/>
            <person name="Mori M."/>
            <person name="Yoshida Y."/>
            <person name="Ohtoshi R."/>
            <person name="Malay A.D."/>
            <person name="Moran D.A.P."/>
            <person name="Tomita M."/>
            <person name="Numata K."/>
            <person name="Arakawa K."/>
        </authorList>
    </citation>
    <scope>NUCLEOTIDE SEQUENCE</scope>
</reference>